<dbReference type="Proteomes" id="UP000299102">
    <property type="component" value="Unassembled WGS sequence"/>
</dbReference>
<evidence type="ECO:0000313" key="2">
    <source>
        <dbReference type="EMBL" id="GBP40471.1"/>
    </source>
</evidence>
<protein>
    <submittedName>
        <fullName evidence="2">Uncharacterized protein</fullName>
    </submittedName>
</protein>
<dbReference type="AlphaFoldDB" id="A0A4C1VP81"/>
<sequence length="150" mass="16730">MGSQPRNYYDHLSRCHRAYRAIRCKCVVPSSRLPDEQEASRHAEKLICAKICKSFRTESLNAGLTLSGLLPLDLRGKVSAGSKYISSEEKKPTVSIDSKTAPRRDQKGEGDPPVPVSIRRLRDHYANAFSEFIALTSTTLKVHKPRASGY</sequence>
<evidence type="ECO:0000256" key="1">
    <source>
        <dbReference type="SAM" id="MobiDB-lite"/>
    </source>
</evidence>
<reference evidence="2 3" key="1">
    <citation type="journal article" date="2019" name="Commun. Biol.">
        <title>The bagworm genome reveals a unique fibroin gene that provides high tensile strength.</title>
        <authorList>
            <person name="Kono N."/>
            <person name="Nakamura H."/>
            <person name="Ohtoshi R."/>
            <person name="Tomita M."/>
            <person name="Numata K."/>
            <person name="Arakawa K."/>
        </authorList>
    </citation>
    <scope>NUCLEOTIDE SEQUENCE [LARGE SCALE GENOMIC DNA]</scope>
</reference>
<proteinExistence type="predicted"/>
<keyword evidence="3" id="KW-1185">Reference proteome</keyword>
<name>A0A4C1VP81_EUMVA</name>
<comment type="caution">
    <text evidence="2">The sequence shown here is derived from an EMBL/GenBank/DDBJ whole genome shotgun (WGS) entry which is preliminary data.</text>
</comment>
<gene>
    <name evidence="2" type="ORF">EVAR_25324_1</name>
</gene>
<dbReference type="EMBL" id="BGZK01000381">
    <property type="protein sequence ID" value="GBP40471.1"/>
    <property type="molecule type" value="Genomic_DNA"/>
</dbReference>
<feature type="region of interest" description="Disordered" evidence="1">
    <location>
        <begin position="81"/>
        <end position="117"/>
    </location>
</feature>
<accession>A0A4C1VP81</accession>
<feature type="compositionally biased region" description="Basic and acidic residues" evidence="1">
    <location>
        <begin position="100"/>
        <end position="110"/>
    </location>
</feature>
<evidence type="ECO:0000313" key="3">
    <source>
        <dbReference type="Proteomes" id="UP000299102"/>
    </source>
</evidence>
<organism evidence="2 3">
    <name type="scientific">Eumeta variegata</name>
    <name type="common">Bagworm moth</name>
    <name type="synonym">Eumeta japonica</name>
    <dbReference type="NCBI Taxonomy" id="151549"/>
    <lineage>
        <taxon>Eukaryota</taxon>
        <taxon>Metazoa</taxon>
        <taxon>Ecdysozoa</taxon>
        <taxon>Arthropoda</taxon>
        <taxon>Hexapoda</taxon>
        <taxon>Insecta</taxon>
        <taxon>Pterygota</taxon>
        <taxon>Neoptera</taxon>
        <taxon>Endopterygota</taxon>
        <taxon>Lepidoptera</taxon>
        <taxon>Glossata</taxon>
        <taxon>Ditrysia</taxon>
        <taxon>Tineoidea</taxon>
        <taxon>Psychidae</taxon>
        <taxon>Oiketicinae</taxon>
        <taxon>Eumeta</taxon>
    </lineage>
</organism>